<gene>
    <name evidence="1" type="ORF">CLV92_1102</name>
</gene>
<reference evidence="1 2" key="1">
    <citation type="submission" date="2018-02" db="EMBL/GenBank/DDBJ databases">
        <title>Genomic Encyclopedia of Archaeal and Bacterial Type Strains, Phase II (KMG-II): from individual species to whole genera.</title>
        <authorList>
            <person name="Goeker M."/>
        </authorList>
    </citation>
    <scope>NUCLEOTIDE SEQUENCE [LARGE SCALE GENOMIC DNA]</scope>
    <source>
        <strain evidence="1 2">DSM 22857</strain>
    </source>
</reference>
<accession>A0A2S6IGM9</accession>
<dbReference type="Proteomes" id="UP000239485">
    <property type="component" value="Unassembled WGS sequence"/>
</dbReference>
<dbReference type="AlphaFoldDB" id="A0A2S6IGM9"/>
<evidence type="ECO:0000313" key="1">
    <source>
        <dbReference type="EMBL" id="PPK93374.1"/>
    </source>
</evidence>
<comment type="caution">
    <text evidence="1">The sequence shown here is derived from an EMBL/GenBank/DDBJ whole genome shotgun (WGS) entry which is preliminary data.</text>
</comment>
<dbReference type="RefSeq" id="WP_146099542.1">
    <property type="nucleotide sequence ID" value="NZ_PTJD01000010.1"/>
</dbReference>
<proteinExistence type="predicted"/>
<evidence type="ECO:0000313" key="2">
    <source>
        <dbReference type="Proteomes" id="UP000239485"/>
    </source>
</evidence>
<dbReference type="OrthoDB" id="4322507at2"/>
<sequence>MALTVRVQEYSGTLVEEDCEHPYSRLVDVAAATPADFPLLAGVDRYDDTIFNPRQCRALLKEVQALMQQVEDKDLRRTAERLSTLADLVIPSRDHRTTHRRLWFNGD</sequence>
<protein>
    <submittedName>
        <fullName evidence="1">Uncharacterized protein</fullName>
    </submittedName>
</protein>
<organism evidence="1 2">
    <name type="scientific">Kineococcus xinjiangensis</name>
    <dbReference type="NCBI Taxonomy" id="512762"/>
    <lineage>
        <taxon>Bacteria</taxon>
        <taxon>Bacillati</taxon>
        <taxon>Actinomycetota</taxon>
        <taxon>Actinomycetes</taxon>
        <taxon>Kineosporiales</taxon>
        <taxon>Kineosporiaceae</taxon>
        <taxon>Kineococcus</taxon>
    </lineage>
</organism>
<keyword evidence="2" id="KW-1185">Reference proteome</keyword>
<dbReference type="EMBL" id="PTJD01000010">
    <property type="protein sequence ID" value="PPK93374.1"/>
    <property type="molecule type" value="Genomic_DNA"/>
</dbReference>
<name>A0A2S6IGM9_9ACTN</name>